<proteinExistence type="predicted"/>
<dbReference type="AlphaFoldDB" id="A0A7H4P1S7"/>
<evidence type="ECO:0000313" key="1">
    <source>
        <dbReference type="EMBL" id="STW06392.1"/>
    </source>
</evidence>
<name>A0A7H4P1S7_9ENTR</name>
<protein>
    <submittedName>
        <fullName evidence="1">Oxidoreductase</fullName>
    </submittedName>
</protein>
<sequence length="171" mass="19504">MGDIMRPVPFEELLTRIFDEYQSQRSIFGIPEQQFYSPQAQRSIGVFGESCATPLGPAAGPHTQLAQNIITAWLTGGRFIELKTVQILDRLELEKPCIDAEDECFNTEWSTEFTLKKAWDEYLKAWFALHLLEQVFPLATNKESKSFIFNMTSATTLTVLSSRRCRNLSTT</sequence>
<accession>A0A7H4P1S7</accession>
<evidence type="ECO:0000313" key="2">
    <source>
        <dbReference type="Proteomes" id="UP000254571"/>
    </source>
</evidence>
<dbReference type="SUPFAM" id="SSF51395">
    <property type="entry name" value="FMN-linked oxidoreductases"/>
    <property type="match status" value="1"/>
</dbReference>
<dbReference type="Proteomes" id="UP000254571">
    <property type="component" value="Unassembled WGS sequence"/>
</dbReference>
<organism evidence="1 2">
    <name type="scientific">Klebsiella grimontii</name>
    <dbReference type="NCBI Taxonomy" id="2058152"/>
    <lineage>
        <taxon>Bacteria</taxon>
        <taxon>Pseudomonadati</taxon>
        <taxon>Pseudomonadota</taxon>
        <taxon>Gammaproteobacteria</taxon>
        <taxon>Enterobacterales</taxon>
        <taxon>Enterobacteriaceae</taxon>
        <taxon>Klebsiella/Raoultella group</taxon>
        <taxon>Klebsiella</taxon>
    </lineage>
</organism>
<comment type="caution">
    <text evidence="1">The sequence shown here is derived from an EMBL/GenBank/DDBJ whole genome shotgun (WGS) entry which is preliminary data.</text>
</comment>
<reference evidence="1 2" key="1">
    <citation type="submission" date="2018-06" db="EMBL/GenBank/DDBJ databases">
        <authorList>
            <consortium name="Pathogen Informatics"/>
            <person name="Doyle S."/>
        </authorList>
    </citation>
    <scope>NUCLEOTIDE SEQUENCE [LARGE SCALE GENOMIC DNA]</scope>
    <source>
        <strain evidence="1 2">NCTC9149</strain>
    </source>
</reference>
<dbReference type="EMBL" id="UGMX01000002">
    <property type="protein sequence ID" value="STW06392.1"/>
    <property type="molecule type" value="Genomic_DNA"/>
</dbReference>
<gene>
    <name evidence="1" type="ORF">NCTC9149_02808</name>
</gene>